<dbReference type="OrthoDB" id="2123952at2759"/>
<gene>
    <name evidence="5" type="ORF">PgNI_02486</name>
</gene>
<reference evidence="5" key="2">
    <citation type="submission" date="2019-10" db="EMBL/GenBank/DDBJ databases">
        <authorList>
            <consortium name="NCBI Genome Project"/>
        </authorList>
    </citation>
    <scope>NUCLEOTIDE SEQUENCE</scope>
    <source>
        <strain evidence="5">NI907</strain>
    </source>
</reference>
<feature type="domain" description="Zn(2)-C6 fungal-type" evidence="3">
    <location>
        <begin position="35"/>
        <end position="64"/>
    </location>
</feature>
<dbReference type="Proteomes" id="UP000515153">
    <property type="component" value="Unplaced"/>
</dbReference>
<evidence type="ECO:0000259" key="3">
    <source>
        <dbReference type="PROSITE" id="PS50048"/>
    </source>
</evidence>
<dbReference type="AlphaFoldDB" id="A0A6P8BKE0"/>
<feature type="region of interest" description="Disordered" evidence="2">
    <location>
        <begin position="264"/>
        <end position="289"/>
    </location>
</feature>
<dbReference type="SUPFAM" id="SSF57701">
    <property type="entry name" value="Zn2/Cys6 DNA-binding domain"/>
    <property type="match status" value="1"/>
</dbReference>
<evidence type="ECO:0000313" key="5">
    <source>
        <dbReference type="RefSeq" id="XP_030987591.1"/>
    </source>
</evidence>
<organism evidence="4 5">
    <name type="scientific">Pyricularia grisea</name>
    <name type="common">Crabgrass-specific blast fungus</name>
    <name type="synonym">Magnaporthe grisea</name>
    <dbReference type="NCBI Taxonomy" id="148305"/>
    <lineage>
        <taxon>Eukaryota</taxon>
        <taxon>Fungi</taxon>
        <taxon>Dikarya</taxon>
        <taxon>Ascomycota</taxon>
        <taxon>Pezizomycotina</taxon>
        <taxon>Sordariomycetes</taxon>
        <taxon>Sordariomycetidae</taxon>
        <taxon>Magnaporthales</taxon>
        <taxon>Pyriculariaceae</taxon>
        <taxon>Pyricularia</taxon>
    </lineage>
</organism>
<evidence type="ECO:0000313" key="4">
    <source>
        <dbReference type="Proteomes" id="UP000515153"/>
    </source>
</evidence>
<dbReference type="PROSITE" id="PS50048">
    <property type="entry name" value="ZN2_CY6_FUNGAL_2"/>
    <property type="match status" value="1"/>
</dbReference>
<name>A0A6P8BKE0_PYRGI</name>
<dbReference type="GO" id="GO:0008270">
    <property type="term" value="F:zinc ion binding"/>
    <property type="evidence" value="ECO:0007669"/>
    <property type="project" value="InterPro"/>
</dbReference>
<dbReference type="Pfam" id="PF00172">
    <property type="entry name" value="Zn_clus"/>
    <property type="match status" value="1"/>
</dbReference>
<dbReference type="SMART" id="SM00066">
    <property type="entry name" value="GAL4"/>
    <property type="match status" value="1"/>
</dbReference>
<reference evidence="5" key="1">
    <citation type="journal article" date="2019" name="Mol. Biol. Evol.">
        <title>Blast fungal genomes show frequent chromosomal changes, gene gains and losses, and effector gene turnover.</title>
        <authorList>
            <person name="Gomez Luciano L.B."/>
            <person name="Jason Tsai I."/>
            <person name="Chuma I."/>
            <person name="Tosa Y."/>
            <person name="Chen Y.H."/>
            <person name="Li J.Y."/>
            <person name="Li M.Y."/>
            <person name="Jade Lu M.Y."/>
            <person name="Nakayashiki H."/>
            <person name="Li W.H."/>
        </authorList>
    </citation>
    <scope>NUCLEOTIDE SEQUENCE</scope>
    <source>
        <strain evidence="5">NI907</strain>
    </source>
</reference>
<dbReference type="KEGG" id="pgri:PgNI_02486"/>
<feature type="region of interest" description="Disordered" evidence="2">
    <location>
        <begin position="533"/>
        <end position="571"/>
    </location>
</feature>
<keyword evidence="4" id="KW-1185">Reference proteome</keyword>
<feature type="region of interest" description="Disordered" evidence="2">
    <location>
        <begin position="1"/>
        <end position="26"/>
    </location>
</feature>
<feature type="compositionally biased region" description="Low complexity" evidence="2">
    <location>
        <begin position="533"/>
        <end position="547"/>
    </location>
</feature>
<evidence type="ECO:0000256" key="2">
    <source>
        <dbReference type="SAM" id="MobiDB-lite"/>
    </source>
</evidence>
<dbReference type="RefSeq" id="XP_030987591.1">
    <property type="nucleotide sequence ID" value="XM_031122552.1"/>
</dbReference>
<dbReference type="InterPro" id="IPR036864">
    <property type="entry name" value="Zn2-C6_fun-type_DNA-bd_sf"/>
</dbReference>
<sequence>MTEAMPQSGPDAGSAPGAHPGGVRKKFATPPAKLACLACRASRTRCNGGRPCASCQSKGRECVYMPSKRGGARVRKKPKQNSESAVQQQCLPEVPEIQQEPISIERYIDPGAGLKQLGDYYPDSDLIFDSLFMNDVSSYMPNDSSLNPSPQPAVPPVPQVPMVRTYKDNVSILNAYYVYIHPYFPILPPPTTTPLDNPVARFQNQPSDFEGDFEPTSAIALAISAVLALIPCANDINHATPESLRFRRTYAQLMAQSAIEHIEEEDEIPESSTIPQEALSYEAPPSPPSRSLFHPDLPQELENIVALDILSVYEYGQRGNLRKMQSRAGQAFFDAMALNLHNCTEEDRFSEARRRVWWMTYICICQGSIVSNTKPTFAPFASSFTAKFPVILSDPEAFPSFVQAQQAILSATQFVIDLNKTLKDGGDMSRIYQRMQELETTLEPLILQSEAFATRPMTTTTVNTSEELIGHTLRCMARIKLNSARIKVHRYCAFFDLPVFTGKHCDLKSKNGNDANQEPRRWHTCSCSPWAPTPSTTSVTSPADSASQANMSPAASSMQGSMPSPRSEVGVSTPGSVMTTCPFSSHESAKICLRSALNIAADFDRMPYPNPSALPPFPSNHGAAPGAVGNGNASDSPVFYLSPTSTIVAPRTMPSFACCAMQCAYSLLMVHEKTKALYPYSYPGPANIESINADGANGGPLVGNLLIRLQQGLMSILGTLENYGTAFEALGGMRDQIRNAIEPTMALQF</sequence>
<dbReference type="PANTHER" id="PTHR47431">
    <property type="entry name" value="ZN(II)2CYS6 TRANSCRIPTION FACTOR (EUROFUNG)-RELATED"/>
    <property type="match status" value="1"/>
</dbReference>
<feature type="compositionally biased region" description="Polar residues" evidence="2">
    <location>
        <begin position="548"/>
        <end position="564"/>
    </location>
</feature>
<dbReference type="PROSITE" id="PS00463">
    <property type="entry name" value="ZN2_CY6_FUNGAL_1"/>
    <property type="match status" value="1"/>
</dbReference>
<protein>
    <recommendedName>
        <fullName evidence="3">Zn(2)-C6 fungal-type domain-containing protein</fullName>
    </recommendedName>
</protein>
<dbReference type="GO" id="GO:0000981">
    <property type="term" value="F:DNA-binding transcription factor activity, RNA polymerase II-specific"/>
    <property type="evidence" value="ECO:0007669"/>
    <property type="project" value="InterPro"/>
</dbReference>
<dbReference type="CDD" id="cd00067">
    <property type="entry name" value="GAL4"/>
    <property type="match status" value="1"/>
</dbReference>
<evidence type="ECO:0000256" key="1">
    <source>
        <dbReference type="ARBA" id="ARBA00023242"/>
    </source>
</evidence>
<dbReference type="GeneID" id="41957463"/>
<reference evidence="5" key="3">
    <citation type="submission" date="2025-08" db="UniProtKB">
        <authorList>
            <consortium name="RefSeq"/>
        </authorList>
    </citation>
    <scope>IDENTIFICATION</scope>
    <source>
        <strain evidence="5">NI907</strain>
    </source>
</reference>
<dbReference type="Gene3D" id="4.10.240.10">
    <property type="entry name" value="Zn(2)-C6 fungal-type DNA-binding domain"/>
    <property type="match status" value="1"/>
</dbReference>
<dbReference type="InterPro" id="IPR001138">
    <property type="entry name" value="Zn2Cys6_DnaBD"/>
</dbReference>
<dbReference type="CDD" id="cd12148">
    <property type="entry name" value="fungal_TF_MHR"/>
    <property type="match status" value="1"/>
</dbReference>
<dbReference type="PANTHER" id="PTHR47431:SF5">
    <property type="entry name" value="ZN(II)2CYS6 TRANSCRIPTION FACTOR (EUROFUNG)"/>
    <property type="match status" value="1"/>
</dbReference>
<accession>A0A6P8BKE0</accession>
<keyword evidence="1" id="KW-0539">Nucleus</keyword>
<proteinExistence type="predicted"/>